<feature type="transmembrane region" description="Helical" evidence="6">
    <location>
        <begin position="21"/>
        <end position="41"/>
    </location>
</feature>
<evidence type="ECO:0000313" key="8">
    <source>
        <dbReference type="EMBL" id="AWL11243.1"/>
    </source>
</evidence>
<reference evidence="8 9" key="1">
    <citation type="submission" date="2018-05" db="EMBL/GenBank/DDBJ databases">
        <title>Salinimonas sp. HMF8227 Genome sequencing and assembly.</title>
        <authorList>
            <person name="Kang H."/>
            <person name="Kang J."/>
            <person name="Cha I."/>
            <person name="Kim H."/>
            <person name="Joh K."/>
        </authorList>
    </citation>
    <scope>NUCLEOTIDE SEQUENCE [LARGE SCALE GENOMIC DNA]</scope>
    <source>
        <strain evidence="8 9">HMF8227</strain>
    </source>
</reference>
<evidence type="ECO:0000256" key="2">
    <source>
        <dbReference type="ARBA" id="ARBA00022475"/>
    </source>
</evidence>
<keyword evidence="5 6" id="KW-0472">Membrane</keyword>
<protein>
    <recommendedName>
        <fullName evidence="7">Polysaccharide chain length determinant N-terminal domain-containing protein</fullName>
    </recommendedName>
</protein>
<evidence type="ECO:0000259" key="7">
    <source>
        <dbReference type="Pfam" id="PF02706"/>
    </source>
</evidence>
<evidence type="ECO:0000256" key="5">
    <source>
        <dbReference type="ARBA" id="ARBA00023136"/>
    </source>
</evidence>
<dbReference type="InterPro" id="IPR050445">
    <property type="entry name" value="Bact_polysacc_biosynth/exp"/>
</dbReference>
<feature type="transmembrane region" description="Helical" evidence="6">
    <location>
        <begin position="277"/>
        <end position="300"/>
    </location>
</feature>
<dbReference type="PANTHER" id="PTHR32309">
    <property type="entry name" value="TYROSINE-PROTEIN KINASE"/>
    <property type="match status" value="1"/>
</dbReference>
<dbReference type="GO" id="GO:0005886">
    <property type="term" value="C:plasma membrane"/>
    <property type="evidence" value="ECO:0007669"/>
    <property type="project" value="UniProtKB-SubCell"/>
</dbReference>
<evidence type="ECO:0000256" key="3">
    <source>
        <dbReference type="ARBA" id="ARBA00022692"/>
    </source>
</evidence>
<feature type="domain" description="Polysaccharide chain length determinant N-terminal" evidence="7">
    <location>
        <begin position="11"/>
        <end position="109"/>
    </location>
</feature>
<evidence type="ECO:0000256" key="4">
    <source>
        <dbReference type="ARBA" id="ARBA00022989"/>
    </source>
</evidence>
<evidence type="ECO:0000313" key="9">
    <source>
        <dbReference type="Proteomes" id="UP000245728"/>
    </source>
</evidence>
<evidence type="ECO:0000256" key="1">
    <source>
        <dbReference type="ARBA" id="ARBA00004651"/>
    </source>
</evidence>
<dbReference type="GO" id="GO:0004713">
    <property type="term" value="F:protein tyrosine kinase activity"/>
    <property type="evidence" value="ECO:0007669"/>
    <property type="project" value="TreeGrafter"/>
</dbReference>
<dbReference type="EMBL" id="CP029347">
    <property type="protein sequence ID" value="AWL11243.1"/>
    <property type="molecule type" value="Genomic_DNA"/>
</dbReference>
<dbReference type="PANTHER" id="PTHR32309:SF13">
    <property type="entry name" value="FERRIC ENTEROBACTIN TRANSPORT PROTEIN FEPE"/>
    <property type="match status" value="1"/>
</dbReference>
<dbReference type="Gene3D" id="3.30.1890.10">
    <property type="entry name" value="FepE-like"/>
    <property type="match status" value="1"/>
</dbReference>
<accession>A0A2S2E0U8</accession>
<proteinExistence type="predicted"/>
<keyword evidence="2" id="KW-1003">Cell membrane</keyword>
<dbReference type="OrthoDB" id="9775724at2"/>
<comment type="subcellular location">
    <subcellularLocation>
        <location evidence="1">Cell membrane</location>
        <topology evidence="1">Multi-pass membrane protein</topology>
    </subcellularLocation>
</comment>
<keyword evidence="3 6" id="KW-0812">Transmembrane</keyword>
<name>A0A2S2E0U8_9ALTE</name>
<evidence type="ECO:0000256" key="6">
    <source>
        <dbReference type="SAM" id="Phobius"/>
    </source>
</evidence>
<dbReference type="RefSeq" id="WP_109338907.1">
    <property type="nucleotide sequence ID" value="NZ_CP029347.1"/>
</dbReference>
<dbReference type="AlphaFoldDB" id="A0A2S2E0U8"/>
<dbReference type="Proteomes" id="UP000245728">
    <property type="component" value="Chromosome"/>
</dbReference>
<organism evidence="8 9">
    <name type="scientific">Saliniradius amylolyticus</name>
    <dbReference type="NCBI Taxonomy" id="2183582"/>
    <lineage>
        <taxon>Bacteria</taxon>
        <taxon>Pseudomonadati</taxon>
        <taxon>Pseudomonadota</taxon>
        <taxon>Gammaproteobacteria</taxon>
        <taxon>Alteromonadales</taxon>
        <taxon>Alteromonadaceae</taxon>
        <taxon>Saliniradius</taxon>
    </lineage>
</organism>
<sequence length="307" mass="34322">MSNSDSLDYSIRTLFYYLIRRWVYLLGIPFLISVGTAMWTLSLPNVYRSEALVAPSQNQSGELSSVTGQLGGLASMAGISLGGKGAVDKVSLALETLTSRSFLLNFIKENELEVVLIAGEYWDDRERELVINKEIYDVETRTWLREVEPPRSSTPTDSELYESFLEQLVVEKDPTSGVITISVESLSPLLSKEWLEGLVTEVNKVMRDRELSRLKGNISYLKQQVSQTEDVEIKTSLFGLIQEQYKELMLANVGDEYVLSVISEAYVPDSKYGPRRALIVFLAAFLSGGIVACFLTIGFVTRKQGTK</sequence>
<dbReference type="KEGG" id="salh:HMF8227_00747"/>
<keyword evidence="4 6" id="KW-1133">Transmembrane helix</keyword>
<gene>
    <name evidence="8" type="ORF">HMF8227_00747</name>
</gene>
<dbReference type="Pfam" id="PF02706">
    <property type="entry name" value="Wzz"/>
    <property type="match status" value="1"/>
</dbReference>
<dbReference type="InterPro" id="IPR003856">
    <property type="entry name" value="LPS_length_determ_N"/>
</dbReference>
<keyword evidence="9" id="KW-1185">Reference proteome</keyword>